<protein>
    <recommendedName>
        <fullName evidence="1">F-box domain-containing protein</fullName>
    </recommendedName>
</protein>
<comment type="caution">
    <text evidence="2">The sequence shown here is derived from an EMBL/GenBank/DDBJ whole genome shotgun (WGS) entry which is preliminary data.</text>
</comment>
<dbReference type="InterPro" id="IPR001810">
    <property type="entry name" value="F-box_dom"/>
</dbReference>
<dbReference type="Gene3D" id="1.20.1280.50">
    <property type="match status" value="1"/>
</dbReference>
<name>A0A9P7G058_9AGAR</name>
<reference evidence="2" key="1">
    <citation type="submission" date="2020-07" db="EMBL/GenBank/DDBJ databases">
        <authorList>
            <person name="Nieuwenhuis M."/>
            <person name="Van De Peppel L.J.J."/>
        </authorList>
    </citation>
    <scope>NUCLEOTIDE SEQUENCE</scope>
    <source>
        <strain evidence="2">AP01</strain>
        <tissue evidence="2">Mycelium</tissue>
    </source>
</reference>
<dbReference type="SUPFAM" id="SSF81383">
    <property type="entry name" value="F-box domain"/>
    <property type="match status" value="1"/>
</dbReference>
<evidence type="ECO:0000259" key="1">
    <source>
        <dbReference type="Pfam" id="PF12937"/>
    </source>
</evidence>
<feature type="domain" description="F-box" evidence="1">
    <location>
        <begin position="145"/>
        <end position="193"/>
    </location>
</feature>
<accession>A0A9P7G058</accession>
<dbReference type="InterPro" id="IPR032675">
    <property type="entry name" value="LRR_dom_sf"/>
</dbReference>
<dbReference type="Gene3D" id="3.80.10.10">
    <property type="entry name" value="Ribonuclease Inhibitor"/>
    <property type="match status" value="1"/>
</dbReference>
<dbReference type="Proteomes" id="UP000775547">
    <property type="component" value="Unassembled WGS sequence"/>
</dbReference>
<organism evidence="2 3">
    <name type="scientific">Asterophora parasitica</name>
    <dbReference type="NCBI Taxonomy" id="117018"/>
    <lineage>
        <taxon>Eukaryota</taxon>
        <taxon>Fungi</taxon>
        <taxon>Dikarya</taxon>
        <taxon>Basidiomycota</taxon>
        <taxon>Agaricomycotina</taxon>
        <taxon>Agaricomycetes</taxon>
        <taxon>Agaricomycetidae</taxon>
        <taxon>Agaricales</taxon>
        <taxon>Tricholomatineae</taxon>
        <taxon>Lyophyllaceae</taxon>
        <taxon>Asterophora</taxon>
    </lineage>
</organism>
<proteinExistence type="predicted"/>
<sequence>MDWYRGYLSFDEPFTVSQAIALQQNRLFPILPDDAAEEMEAGVTALMAATSPPFEEDIVKQAHVVVSLLNDNNSAPSNTQSDVLDAAIDHLDEQISQDMHDLATCQLQINSLLRNVSRLLEDRGEAQRRQNYLKAYRSPLRRLSPEVLAHIFSYTVTETIIPPKMPTIVAISQVCRAWRSASFGHSALWTSLSIVATTDMRPYIPLEYPLWDHMLQRLPGMMFIHAKNQPLQFSLWSEPGLFTLTPSCGILDSLFPFFRHLAHLRIRVSLAEQFATFLRLPSGLLPSLESLDLWIRPDSEPVDLKCSLFDSSPFLRSATLDLALEISIPSIFSFPWSQLITLKLVQWLEVPEWFTVFPRCTSLEVGHFKIIDHSVERSQLCFSRSTVWENLTTLSVQLGYHFINDMGAIEGRIHFPALCSLTLYSYDNKALINNFIFSFIGVPLRHLCLARVSIKLDILNEFLGSCDVLERLSLDLPNGHPRIFQTLQNGIVGSCTPAPTLPNLRLFTACISAHKDKKLAKCGQDTVEPLASLLQHWYLHSTLEHVHLFVQVKSRYKGGTQSNRTVATFIQDLKVDLDGCEVTNPRGFGLTVKSYNEYDNKSPIVEA</sequence>
<dbReference type="Pfam" id="PF12937">
    <property type="entry name" value="F-box-like"/>
    <property type="match status" value="1"/>
</dbReference>
<keyword evidence="3" id="KW-1185">Reference proteome</keyword>
<dbReference type="InterPro" id="IPR036047">
    <property type="entry name" value="F-box-like_dom_sf"/>
</dbReference>
<evidence type="ECO:0000313" key="3">
    <source>
        <dbReference type="Proteomes" id="UP000775547"/>
    </source>
</evidence>
<dbReference type="AlphaFoldDB" id="A0A9P7G058"/>
<dbReference type="OrthoDB" id="2269034at2759"/>
<evidence type="ECO:0000313" key="2">
    <source>
        <dbReference type="EMBL" id="KAG5641687.1"/>
    </source>
</evidence>
<reference evidence="2" key="2">
    <citation type="submission" date="2021-10" db="EMBL/GenBank/DDBJ databases">
        <title>Phylogenomics reveals ancestral predisposition of the termite-cultivated fungus Termitomyces towards a domesticated lifestyle.</title>
        <authorList>
            <person name="Auxier B."/>
            <person name="Grum-Grzhimaylo A."/>
            <person name="Cardenas M.E."/>
            <person name="Lodge J.D."/>
            <person name="Laessoe T."/>
            <person name="Pedersen O."/>
            <person name="Smith M.E."/>
            <person name="Kuyper T.W."/>
            <person name="Franco-Molano E.A."/>
            <person name="Baroni T.J."/>
            <person name="Aanen D.K."/>
        </authorList>
    </citation>
    <scope>NUCLEOTIDE SEQUENCE</scope>
    <source>
        <strain evidence="2">AP01</strain>
        <tissue evidence="2">Mycelium</tissue>
    </source>
</reference>
<gene>
    <name evidence="2" type="ORF">DXG03_004434</name>
</gene>
<dbReference type="EMBL" id="JABCKV010000265">
    <property type="protein sequence ID" value="KAG5641687.1"/>
    <property type="molecule type" value="Genomic_DNA"/>
</dbReference>